<dbReference type="eggNOG" id="COG1404">
    <property type="taxonomic scope" value="Bacteria"/>
</dbReference>
<dbReference type="Gene3D" id="3.30.70.80">
    <property type="entry name" value="Peptidase S8 propeptide/proteinase inhibitor I9"/>
    <property type="match status" value="1"/>
</dbReference>
<gene>
    <name evidence="12" type="ordered locus">Halsa_0462</name>
</gene>
<dbReference type="InterPro" id="IPR034084">
    <property type="entry name" value="Thermitase-like_dom"/>
</dbReference>
<dbReference type="Pfam" id="PF07532">
    <property type="entry name" value="Big_4"/>
    <property type="match status" value="1"/>
</dbReference>
<dbReference type="GO" id="GO:0006508">
    <property type="term" value="P:proteolysis"/>
    <property type="evidence" value="ECO:0007669"/>
    <property type="project" value="UniProtKB-KW"/>
</dbReference>
<dbReference type="PANTHER" id="PTHR43806">
    <property type="entry name" value="PEPTIDASE S8"/>
    <property type="match status" value="1"/>
</dbReference>
<dbReference type="PROSITE" id="PS00137">
    <property type="entry name" value="SUBTILASE_HIS"/>
    <property type="match status" value="1"/>
</dbReference>
<dbReference type="InterPro" id="IPR023828">
    <property type="entry name" value="Peptidase_S8_Ser-AS"/>
</dbReference>
<reference evidence="12 13" key="2">
    <citation type="journal article" date="2011" name="J. Bacteriol.">
        <title>Complete Genome Sequence of the Haloalkaliphilic, Hydrogen Producing Halanaerobium hydrogenoformans.</title>
        <authorList>
            <person name="Brown S.D."/>
            <person name="Begemann M.B."/>
            <person name="Mormile M.R."/>
            <person name="Wall J.D."/>
            <person name="Han C.S."/>
            <person name="Goodwin L.A."/>
            <person name="Pitluck S."/>
            <person name="Land M.L."/>
            <person name="Hauser L.J."/>
            <person name="Elias D.A."/>
        </authorList>
    </citation>
    <scope>NUCLEOTIDE SEQUENCE [LARGE SCALE GENOMIC DNA]</scope>
    <source>
        <strain evidence="13">sapolanicus</strain>
    </source>
</reference>
<evidence type="ECO:0000256" key="5">
    <source>
        <dbReference type="ARBA" id="ARBA00022801"/>
    </source>
</evidence>
<dbReference type="InterPro" id="IPR022398">
    <property type="entry name" value="Peptidase_S8_His-AS"/>
</dbReference>
<evidence type="ECO:0000256" key="3">
    <source>
        <dbReference type="ARBA" id="ARBA00022525"/>
    </source>
</evidence>
<reference evidence="12 13" key="1">
    <citation type="submission" date="2010-11" db="EMBL/GenBank/DDBJ databases">
        <title>Complete sequence of Halanaerobium sp. sapolanicus.</title>
        <authorList>
            <consortium name="US DOE Joint Genome Institute"/>
            <person name="Lucas S."/>
            <person name="Copeland A."/>
            <person name="Lapidus A."/>
            <person name="Cheng J.-F."/>
            <person name="Bruce D."/>
            <person name="Goodwin L."/>
            <person name="Pitluck S."/>
            <person name="Davenport K."/>
            <person name="Detter J.C."/>
            <person name="Han C."/>
            <person name="Tapia R."/>
            <person name="Land M."/>
            <person name="Hauser L."/>
            <person name="Jeffries C."/>
            <person name="Kyrpides N."/>
            <person name="Ivanova N."/>
            <person name="Mikhailova N."/>
            <person name="Begemann M.B."/>
            <person name="Mormile M.R."/>
            <person name="Wall J.D."/>
            <person name="Elias D.A."/>
            <person name="Woyke T."/>
        </authorList>
    </citation>
    <scope>NUCLEOTIDE SEQUENCE [LARGE SCALE GENOMIC DNA]</scope>
    <source>
        <strain evidence="13">sapolanicus</strain>
    </source>
</reference>
<dbReference type="OrthoDB" id="9798386at2"/>
<dbReference type="PANTHER" id="PTHR43806:SF11">
    <property type="entry name" value="CEREVISIN-RELATED"/>
    <property type="match status" value="1"/>
</dbReference>
<dbReference type="InterPro" id="IPR015500">
    <property type="entry name" value="Peptidase_S8_subtilisin-rel"/>
</dbReference>
<evidence type="ECO:0000259" key="10">
    <source>
        <dbReference type="Pfam" id="PF07532"/>
    </source>
</evidence>
<dbReference type="PROSITE" id="PS51892">
    <property type="entry name" value="SUBTILASE"/>
    <property type="match status" value="1"/>
</dbReference>
<keyword evidence="13" id="KW-1185">Reference proteome</keyword>
<dbReference type="InterPro" id="IPR011081">
    <property type="entry name" value="Big_4"/>
</dbReference>
<dbReference type="InterPro" id="IPR036852">
    <property type="entry name" value="Peptidase_S8/S53_dom_sf"/>
</dbReference>
<organism evidence="12 13">
    <name type="scientific">Halanaerobium hydrogeniformans</name>
    <name type="common">Halanaerobium sp. (strain sapolanicus)</name>
    <dbReference type="NCBI Taxonomy" id="656519"/>
    <lineage>
        <taxon>Bacteria</taxon>
        <taxon>Bacillati</taxon>
        <taxon>Bacillota</taxon>
        <taxon>Clostridia</taxon>
        <taxon>Halanaerobiales</taxon>
        <taxon>Halanaerobiaceae</taxon>
        <taxon>Halanaerobium</taxon>
    </lineage>
</organism>
<dbReference type="Pfam" id="PF00082">
    <property type="entry name" value="Peptidase_S8"/>
    <property type="match status" value="1"/>
</dbReference>
<comment type="similarity">
    <text evidence="2 7 8">Belongs to the peptidase S8 family.</text>
</comment>
<feature type="active site" description="Charge relay system" evidence="7">
    <location>
        <position position="313"/>
    </location>
</feature>
<proteinExistence type="inferred from homology"/>
<evidence type="ECO:0000256" key="6">
    <source>
        <dbReference type="ARBA" id="ARBA00022825"/>
    </source>
</evidence>
<dbReference type="Proteomes" id="UP000007434">
    <property type="component" value="Chromosome"/>
</dbReference>
<dbReference type="HOGENOM" id="CLU_441298_0_0_9"/>
<dbReference type="STRING" id="656519.Halsa_0462"/>
<feature type="domain" description="Bacterial Ig-like" evidence="10">
    <location>
        <begin position="68"/>
        <end position="107"/>
    </location>
</feature>
<dbReference type="GO" id="GO:0005576">
    <property type="term" value="C:extracellular region"/>
    <property type="evidence" value="ECO:0007669"/>
    <property type="project" value="UniProtKB-SubCell"/>
</dbReference>
<dbReference type="PROSITE" id="PS00138">
    <property type="entry name" value="SUBTILASE_SER"/>
    <property type="match status" value="1"/>
</dbReference>
<dbReference type="InterPro" id="IPR054399">
    <property type="entry name" value="Fervidolysin-like_N_prodom"/>
</dbReference>
<dbReference type="AlphaFoldDB" id="E4RPQ1"/>
<dbReference type="PROSITE" id="PS51257">
    <property type="entry name" value="PROKAR_LIPOPROTEIN"/>
    <property type="match status" value="1"/>
</dbReference>
<feature type="active site" description="Charge relay system" evidence="7">
    <location>
        <position position="479"/>
    </location>
</feature>
<evidence type="ECO:0000313" key="13">
    <source>
        <dbReference type="Proteomes" id="UP000007434"/>
    </source>
</evidence>
<evidence type="ECO:0000256" key="2">
    <source>
        <dbReference type="ARBA" id="ARBA00011073"/>
    </source>
</evidence>
<dbReference type="Pfam" id="PF22148">
    <property type="entry name" value="Fervidolysin_NPro-like"/>
    <property type="match status" value="1"/>
</dbReference>
<dbReference type="PRINTS" id="PR00723">
    <property type="entry name" value="SUBTILISIN"/>
</dbReference>
<dbReference type="EMBL" id="CP002304">
    <property type="protein sequence ID" value="ADQ13935.1"/>
    <property type="molecule type" value="Genomic_DNA"/>
</dbReference>
<keyword evidence="5 7" id="KW-0378">Hydrolase</keyword>
<evidence type="ECO:0000259" key="9">
    <source>
        <dbReference type="Pfam" id="PF00082"/>
    </source>
</evidence>
<keyword evidence="6 7" id="KW-0720">Serine protease</keyword>
<evidence type="ECO:0000256" key="1">
    <source>
        <dbReference type="ARBA" id="ARBA00004613"/>
    </source>
</evidence>
<comment type="subcellular location">
    <subcellularLocation>
        <location evidence="1">Secreted</location>
    </subcellularLocation>
</comment>
<evidence type="ECO:0000256" key="8">
    <source>
        <dbReference type="RuleBase" id="RU003355"/>
    </source>
</evidence>
<dbReference type="SUPFAM" id="SSF52743">
    <property type="entry name" value="Subtilisin-like"/>
    <property type="match status" value="1"/>
</dbReference>
<dbReference type="InterPro" id="IPR037045">
    <property type="entry name" value="S8pro/Inhibitor_I9_sf"/>
</dbReference>
<dbReference type="InterPro" id="IPR023827">
    <property type="entry name" value="Peptidase_S8_Asp-AS"/>
</dbReference>
<dbReference type="Gene3D" id="3.40.50.200">
    <property type="entry name" value="Peptidase S8/S53 domain"/>
    <property type="match status" value="1"/>
</dbReference>
<keyword evidence="4 7" id="KW-0645">Protease</keyword>
<keyword evidence="3" id="KW-0964">Secreted</keyword>
<evidence type="ECO:0000256" key="4">
    <source>
        <dbReference type="ARBA" id="ARBA00022670"/>
    </source>
</evidence>
<feature type="active site" description="Charge relay system" evidence="7">
    <location>
        <position position="278"/>
    </location>
</feature>
<protein>
    <submittedName>
        <fullName evidence="12">Peptidase S8 and S53 subtilisin kexin sedolisin</fullName>
    </submittedName>
</protein>
<feature type="domain" description="Fervidolysin-like N-terminal prodomain" evidence="11">
    <location>
        <begin position="170"/>
        <end position="232"/>
    </location>
</feature>
<dbReference type="InterPro" id="IPR050131">
    <property type="entry name" value="Peptidase_S8_subtilisin-like"/>
</dbReference>
<dbReference type="InterPro" id="IPR000209">
    <property type="entry name" value="Peptidase_S8/S53_dom"/>
</dbReference>
<dbReference type="PROSITE" id="PS00136">
    <property type="entry name" value="SUBTILASE_ASP"/>
    <property type="match status" value="1"/>
</dbReference>
<evidence type="ECO:0000256" key="7">
    <source>
        <dbReference type="PROSITE-ProRule" id="PRU01240"/>
    </source>
</evidence>
<name>E4RPQ1_HALHG</name>
<dbReference type="GO" id="GO:0004252">
    <property type="term" value="F:serine-type endopeptidase activity"/>
    <property type="evidence" value="ECO:0007669"/>
    <property type="project" value="UniProtKB-UniRule"/>
</dbReference>
<feature type="domain" description="Peptidase S8/S53" evidence="9">
    <location>
        <begin position="270"/>
        <end position="525"/>
    </location>
</feature>
<sequence>MKLKSIHSKYILLFFLILAALLLISGCDRGSGSSSISETAVVVSSDIESVQSFYAPLGLSAAEIIENYLPKKAEITLSDDSTQTVELHWEAPENYDSQTEGAYFFNGYYYLPDDSIKEITAEVILKEDIASVSGRLSFDFAFAYSTSAASFSTSTTSLNSDSLLSSNEEEYIIAFKSGTKREEREKIIRSQGAELIKELPSLNAAVVKFPPFAVNAEMSLAADSSVSYIEPNYQVHILSYEEPNDPRFAQQWNLDMIDLPYAWSSQKGKSNIRVAVIDTGIELEHEDLAARIDREYAYNFISQNSNVSDGHGHGTHVSGTIGALTDNSLGVAGVSWAGEILPLKALNDRGSGNVSDLAAAILYAAGLDDRAGNMEPVDIINLSLGTSSDSSTLRNAINDAAAEGVILVAAAGNNQGRINYPAAYENVIAVGAADQTGELAYYSSYGPELDFIAPGGNDSNFGILSTYKNNSYQESSGTSMAAPHISGLIALLLSDNNSASEVKEILEQASIHLGFEEESDKIGYGLVNANFALNRIDKIKIIVGERSGDSIEAAAETEISIKGGDYFIGDIPIGEYSLFAWIDIRDNGLIEAGDYLLEISELDFSQEINIEQDLRLVFD</sequence>
<dbReference type="CDD" id="cd07484">
    <property type="entry name" value="Peptidases_S8_Thermitase_like"/>
    <property type="match status" value="1"/>
</dbReference>
<dbReference type="KEGG" id="has:Halsa_0462"/>
<dbReference type="RefSeq" id="WP_013405041.1">
    <property type="nucleotide sequence ID" value="NC_014654.1"/>
</dbReference>
<evidence type="ECO:0000313" key="12">
    <source>
        <dbReference type="EMBL" id="ADQ13935.1"/>
    </source>
</evidence>
<accession>E4RPQ1</accession>
<evidence type="ECO:0000259" key="11">
    <source>
        <dbReference type="Pfam" id="PF22148"/>
    </source>
</evidence>